<dbReference type="Gene3D" id="2.120.10.30">
    <property type="entry name" value="TolB, C-terminal domain"/>
    <property type="match status" value="2"/>
</dbReference>
<dbReference type="PANTHER" id="PTHR32161">
    <property type="entry name" value="DPP6 N-TERMINAL DOMAIN-LIKE PROTEIN"/>
    <property type="match status" value="1"/>
</dbReference>
<dbReference type="Proteomes" id="UP000030645">
    <property type="component" value="Unassembled WGS sequence"/>
</dbReference>
<dbReference type="KEGG" id="mnt:21406659"/>
<dbReference type="OrthoDB" id="43744at2759"/>
<evidence type="ECO:0008006" key="3">
    <source>
        <dbReference type="Google" id="ProtNLM"/>
    </source>
</evidence>
<dbReference type="STRING" id="981085.W9RDL6"/>
<reference evidence="2" key="1">
    <citation type="submission" date="2013-01" db="EMBL/GenBank/DDBJ databases">
        <title>Draft Genome Sequence of a Mulberry Tree, Morus notabilis C.K. Schneid.</title>
        <authorList>
            <person name="He N."/>
            <person name="Zhao S."/>
        </authorList>
    </citation>
    <scope>NUCLEOTIDE SEQUENCE</scope>
</reference>
<dbReference type="PANTHER" id="PTHR32161:SF21">
    <property type="entry name" value="OS03G0314500 PROTEIN"/>
    <property type="match status" value="1"/>
</dbReference>
<dbReference type="InterPro" id="IPR011042">
    <property type="entry name" value="6-blade_b-propeller_TolB-like"/>
</dbReference>
<sequence>MGTEKRGSIAFFATYRPPLPLDVYSCRLDPPPTSRKDELHLIADKSDNYNYNAQVIPPAALKTILKRPKLAGKYKEADVDSGLLSGFVFVSERGSPQLETLHIALRINDETTPEVTVFSLADIFGTKDFSGVRLEDSGCFAGDYLIYVSTKEPARKRRQPWTVVYKTNLKTGKTERLTPSMQADLSPAVSPSGKKIAVASFQGKSGGWEGEIENLKTNIFVMNVDKPFDRKLVVTDGGWPTWGSDGVIFFHRKIENSTKSEENFWGVFRADISKILASKSSPPITDAPRVTPVDIDAFTPAAISETKVAVATIRKKSKFSDVRVEDQYRHIEIFEYSPSGVKESVKITRFIRPKADHFNPFLFDGIDETRRIGYHRCKSDLIKKGEDIPRKFHKLESPHPDVGLFRVSGVFPTFSKDGSQLAFVDNEFKAIWLADSKGLRIVFNTKVDNFFSPVFNQNSELDILYVCSGPSFNADKELSIDAIFDVSSGDQQRITLTKPGSNNAFPSSSPDGKKLVFRSTRNGGDKKYKNLYITDAEAGEYGNGFLTRLTEGDWTDTHCQWSPNSDWIVFSSTRDKPKDAPPLDNGLDPGFFAVFLVNVNKPSVVVRVVGSGNRLAGHLNHPFFSPDGNSIVVTGDLAAVSSEPISLPLFLHSVRPYGDIFTVDIDPKNIEKNEDVEKFKRITHSRYEYSTASWTMFSTTDPNAAWNMQLAAGKSYTPSCPYAYADGGESWHMTGHLCIPKRCC</sequence>
<proteinExistence type="predicted"/>
<dbReference type="EMBL" id="KE344611">
    <property type="protein sequence ID" value="EXB70720.1"/>
    <property type="molecule type" value="Genomic_DNA"/>
</dbReference>
<evidence type="ECO:0000313" key="2">
    <source>
        <dbReference type="Proteomes" id="UP000030645"/>
    </source>
</evidence>
<name>W9RDL6_9ROSA</name>
<dbReference type="SUPFAM" id="SSF82171">
    <property type="entry name" value="DPP6 N-terminal domain-like"/>
    <property type="match status" value="1"/>
</dbReference>
<protein>
    <recommendedName>
        <fullName evidence="3">Protein TolB</fullName>
    </recommendedName>
</protein>
<evidence type="ECO:0000313" key="1">
    <source>
        <dbReference type="EMBL" id="EXB70720.1"/>
    </source>
</evidence>
<gene>
    <name evidence="1" type="ORF">L484_023906</name>
</gene>
<dbReference type="Pfam" id="PF07676">
    <property type="entry name" value="PD40"/>
    <property type="match status" value="5"/>
</dbReference>
<dbReference type="InterPro" id="IPR011659">
    <property type="entry name" value="WD40"/>
</dbReference>
<keyword evidence="2" id="KW-1185">Reference proteome</keyword>
<dbReference type="eggNOG" id="ENOG502SHXZ">
    <property type="taxonomic scope" value="Eukaryota"/>
</dbReference>
<organism evidence="1 2">
    <name type="scientific">Morus notabilis</name>
    <dbReference type="NCBI Taxonomy" id="981085"/>
    <lineage>
        <taxon>Eukaryota</taxon>
        <taxon>Viridiplantae</taxon>
        <taxon>Streptophyta</taxon>
        <taxon>Embryophyta</taxon>
        <taxon>Tracheophyta</taxon>
        <taxon>Spermatophyta</taxon>
        <taxon>Magnoliopsida</taxon>
        <taxon>eudicotyledons</taxon>
        <taxon>Gunneridae</taxon>
        <taxon>Pentapetalae</taxon>
        <taxon>rosids</taxon>
        <taxon>fabids</taxon>
        <taxon>Rosales</taxon>
        <taxon>Moraceae</taxon>
        <taxon>Moreae</taxon>
        <taxon>Morus</taxon>
    </lineage>
</organism>
<accession>W9RDL6</accession>
<dbReference type="AlphaFoldDB" id="W9RDL6"/>